<evidence type="ECO:0000313" key="2">
    <source>
        <dbReference type="Proteomes" id="UP000812270"/>
    </source>
</evidence>
<dbReference type="Pfam" id="PF05014">
    <property type="entry name" value="Nuc_deoxyrib_tr"/>
    <property type="match status" value="1"/>
</dbReference>
<gene>
    <name evidence="1" type="ORF">KTO63_13950</name>
</gene>
<evidence type="ECO:0000313" key="1">
    <source>
        <dbReference type="EMBL" id="MBV4358264.1"/>
    </source>
</evidence>
<dbReference type="AlphaFoldDB" id="A0A9E2W4W7"/>
<dbReference type="Proteomes" id="UP000812270">
    <property type="component" value="Unassembled WGS sequence"/>
</dbReference>
<protein>
    <submittedName>
        <fullName evidence="1">Nucleoside 2-deoxyribosyltransferase</fullName>
    </submittedName>
</protein>
<comment type="caution">
    <text evidence="1">The sequence shown here is derived from an EMBL/GenBank/DDBJ whole genome shotgun (WGS) entry which is preliminary data.</text>
</comment>
<dbReference type="InterPro" id="IPR007710">
    <property type="entry name" value="Nucleoside_deoxyribTrfase"/>
</dbReference>
<organism evidence="1 2">
    <name type="scientific">Pinibacter aurantiacus</name>
    <dbReference type="NCBI Taxonomy" id="2851599"/>
    <lineage>
        <taxon>Bacteria</taxon>
        <taxon>Pseudomonadati</taxon>
        <taxon>Bacteroidota</taxon>
        <taxon>Chitinophagia</taxon>
        <taxon>Chitinophagales</taxon>
        <taxon>Chitinophagaceae</taxon>
        <taxon>Pinibacter</taxon>
    </lineage>
</organism>
<accession>A0A9E2W4W7</accession>
<sequence length="134" mass="14928">MVAYISVSLHKRSLLKNQLSAISETLTTFGIEPLIFVDKYKFDLSREKDMMAQAMTDIDNADILIAEASTKAIGVGVEVGYAKAKNKPVIYIRHHDADHSTTISGMSDFNIVYVNTEDLQKKLMEVVSENFVIA</sequence>
<reference evidence="1" key="1">
    <citation type="submission" date="2021-06" db="EMBL/GenBank/DDBJ databases">
        <authorList>
            <person name="Huq M.A."/>
        </authorList>
    </citation>
    <scope>NUCLEOTIDE SEQUENCE</scope>
    <source>
        <strain evidence="1">MAH-26</strain>
    </source>
</reference>
<keyword evidence="2" id="KW-1185">Reference proteome</keyword>
<name>A0A9E2W4W7_9BACT</name>
<proteinExistence type="predicted"/>
<dbReference type="RefSeq" id="WP_217791940.1">
    <property type="nucleotide sequence ID" value="NZ_JAHSPG010000011.1"/>
</dbReference>
<dbReference type="EMBL" id="JAHSPG010000011">
    <property type="protein sequence ID" value="MBV4358264.1"/>
    <property type="molecule type" value="Genomic_DNA"/>
</dbReference>